<keyword evidence="3" id="KW-1185">Reference proteome</keyword>
<evidence type="ECO:0000313" key="2">
    <source>
        <dbReference type="EMBL" id="GMN41614.1"/>
    </source>
</evidence>
<dbReference type="SUPFAM" id="SSF102712">
    <property type="entry name" value="JAB1/MPN domain"/>
    <property type="match status" value="1"/>
</dbReference>
<dbReference type="GO" id="GO:0005768">
    <property type="term" value="C:endosome"/>
    <property type="evidence" value="ECO:0007669"/>
    <property type="project" value="TreeGrafter"/>
</dbReference>
<proteinExistence type="predicted"/>
<feature type="domain" description="JAB1/MPN/MOV34 metalloenzyme" evidence="1">
    <location>
        <begin position="97"/>
        <end position="178"/>
    </location>
</feature>
<evidence type="ECO:0000259" key="1">
    <source>
        <dbReference type="Pfam" id="PF01398"/>
    </source>
</evidence>
<dbReference type="AlphaFoldDB" id="A0AA87ZX69"/>
<protein>
    <recommendedName>
        <fullName evidence="1">JAB1/MPN/MOV34 metalloenzyme domain-containing protein</fullName>
    </recommendedName>
</protein>
<name>A0AA87ZX69_FICCA</name>
<dbReference type="PANTHER" id="PTHR12947">
    <property type="entry name" value="AMSH-LIKE PROTEASE"/>
    <property type="match status" value="1"/>
</dbReference>
<dbReference type="InterPro" id="IPR000555">
    <property type="entry name" value="JAMM/MPN+_dom"/>
</dbReference>
<dbReference type="Gene3D" id="3.40.140.10">
    <property type="entry name" value="Cytidine Deaminase, domain 2"/>
    <property type="match status" value="2"/>
</dbReference>
<dbReference type="PANTHER" id="PTHR12947:SF13">
    <property type="entry name" value="FI19924P1"/>
    <property type="match status" value="1"/>
</dbReference>
<sequence>MRMDKEEKVGLASFCPEDSGISWSRLEYCCPTFVLRTPNLSDLHTKVDAVTHSFPSPIISCIESVPRDAHISHLELANSEDGNSKSYNREASTSKVLRDVHISGRLMEDFLELAKENTDKDLETCGVLGASLKKNIFYVTTLIIPKQESTSSSCQASNEEEVFTIQNEHSLFPVGWIHVMVPEAIAIVMAPTDTTSAWKIHTTSQLKINIYIQKLMYWAIVRSYGIFRLSDPGGMSVLRECQEEGFHPHKETADGSPIYEHCNNVYTNSNLRFEIFDLR</sequence>
<dbReference type="GO" id="GO:0008237">
    <property type="term" value="F:metallopeptidase activity"/>
    <property type="evidence" value="ECO:0007669"/>
    <property type="project" value="InterPro"/>
</dbReference>
<evidence type="ECO:0000313" key="3">
    <source>
        <dbReference type="Proteomes" id="UP001187192"/>
    </source>
</evidence>
<accession>A0AA87ZX69</accession>
<dbReference type="Pfam" id="PF01398">
    <property type="entry name" value="JAB"/>
    <property type="match status" value="1"/>
</dbReference>
<dbReference type="EMBL" id="BTGU01000013">
    <property type="protein sequence ID" value="GMN41614.1"/>
    <property type="molecule type" value="Genomic_DNA"/>
</dbReference>
<comment type="caution">
    <text evidence="2">The sequence shown here is derived from an EMBL/GenBank/DDBJ whole genome shotgun (WGS) entry which is preliminary data.</text>
</comment>
<gene>
    <name evidence="2" type="ORF">TIFTF001_010836</name>
</gene>
<dbReference type="Proteomes" id="UP001187192">
    <property type="component" value="Unassembled WGS sequence"/>
</dbReference>
<organism evidence="2 3">
    <name type="scientific">Ficus carica</name>
    <name type="common">Common fig</name>
    <dbReference type="NCBI Taxonomy" id="3494"/>
    <lineage>
        <taxon>Eukaryota</taxon>
        <taxon>Viridiplantae</taxon>
        <taxon>Streptophyta</taxon>
        <taxon>Embryophyta</taxon>
        <taxon>Tracheophyta</taxon>
        <taxon>Spermatophyta</taxon>
        <taxon>Magnoliopsida</taxon>
        <taxon>eudicotyledons</taxon>
        <taxon>Gunneridae</taxon>
        <taxon>Pentapetalae</taxon>
        <taxon>rosids</taxon>
        <taxon>fabids</taxon>
        <taxon>Rosales</taxon>
        <taxon>Moraceae</taxon>
        <taxon>Ficeae</taxon>
        <taxon>Ficus</taxon>
    </lineage>
</organism>
<dbReference type="GO" id="GO:0070536">
    <property type="term" value="P:protein K63-linked deubiquitination"/>
    <property type="evidence" value="ECO:0007669"/>
    <property type="project" value="TreeGrafter"/>
</dbReference>
<dbReference type="GO" id="GO:0016020">
    <property type="term" value="C:membrane"/>
    <property type="evidence" value="ECO:0007669"/>
    <property type="project" value="TreeGrafter"/>
</dbReference>
<reference evidence="2" key="1">
    <citation type="submission" date="2023-07" db="EMBL/GenBank/DDBJ databases">
        <title>draft genome sequence of fig (Ficus carica).</title>
        <authorList>
            <person name="Takahashi T."/>
            <person name="Nishimura K."/>
        </authorList>
    </citation>
    <scope>NUCLEOTIDE SEQUENCE</scope>
</reference>